<dbReference type="RefSeq" id="WP_186623842.1">
    <property type="nucleotide sequence ID" value="NZ_CP077090.1"/>
</dbReference>
<protein>
    <submittedName>
        <fullName evidence="3">Virulence plasmid 28 protein</fullName>
    </submittedName>
</protein>
<dbReference type="AlphaFoldDB" id="A0A9E6NM93"/>
<feature type="compositionally biased region" description="Low complexity" evidence="2">
    <location>
        <begin position="1232"/>
        <end position="1248"/>
    </location>
</feature>
<dbReference type="Proteomes" id="UP000627092">
    <property type="component" value="Chromosome"/>
</dbReference>
<proteinExistence type="predicted"/>
<feature type="region of interest" description="Disordered" evidence="2">
    <location>
        <begin position="1223"/>
        <end position="1248"/>
    </location>
</feature>
<dbReference type="InterPro" id="IPR008964">
    <property type="entry name" value="Invasin/intimin_cell_adhesion"/>
</dbReference>
<evidence type="ECO:0000313" key="4">
    <source>
        <dbReference type="Proteomes" id="UP000627092"/>
    </source>
</evidence>
<reference evidence="3" key="1">
    <citation type="journal article" date="2020" name="Microorganisms">
        <title>Reliable Identification of Environmental Pseudomonas Isolates Using the rpoD Gene.</title>
        <authorList>
            <consortium name="The Broad Institute Genome Sequencing Platform"/>
            <person name="Girard L."/>
            <person name="Lood C."/>
            <person name="Rokni-Zadeh H."/>
            <person name="van Noort V."/>
            <person name="Lavigne R."/>
            <person name="De Mot R."/>
        </authorList>
    </citation>
    <scope>NUCLEOTIDE SEQUENCE</scope>
    <source>
        <strain evidence="3">OE 48.2</strain>
    </source>
</reference>
<sequence length="1248" mass="137891">MADSLRPAAQLFIQLFGQQTSTAQNRLSKLWSYVEEGGSFFPLVEKGIPLLVGEYGLEQEEARRFLRRANSLASYVRRRFIEHPVKRDNAGSTGPSSGLMSLVDDGPQLERIFDLQLRAKCPSDSLESMFGPSAYLVFLYRLIRDLIESVGDDSKLPLHERRTDLMTLTVDSKAVNAPESSVDVIVRVLQAFIAANTVVPIEQALITARYPNGLPYYQHWVTVDGVAGFSGRSVGDFANIVDGKFPNFLHSAPLTRLAAAALAHASRLGPYQQRLLTEEYTYPEDMHQFYLENFGTEDTEYLNLNQIFYLAQRTNLVAEEITSLFSVGDYAPRRSANVKYSSEPDVPEGGRSGSVYINDNAHPAIGITTQSGKNFHRIIVNPNTPRGLNTFDRLNRKLRLDKWLNLSPEQTDALLVAAIRAQARGAEKPEVWAISVNVIHALGLFQRLRERYNCTAADFAVFLDELSLYGRGDALSQFDQVFNNQDNYREPLRLDGTPFALIPTSDQDNLTVSQLCSGLGIDLQTYHYLALAIAQAHDLTDNLVRSAPVISSFYRLVKLPRLLNITPVEGVLMLSVLGGETWLKGLAGKPRIVDVAVDDSRIDVTSGDPGVLSLIEAMQACVQWCEQSNMSVLWMLQHVSAPLRLSDFSQQDQQFFDKIGTLLPSARLSNNSFLVAGIPPAGESDWLDLLSIDSEGLAPVVDANGLILATAMTPEDYSAFAREKLEWAVRNGLDIEEAQVSVLAEIMLTVLLQARDAQVSLVRESLAVYAGIEGELAVLVLNWVDASVYQLLRQVYDRTDLEPPATQRRRDEPSDPLLELLAVVRQRAEVVSMLGLSAALLQDYLDYGYEAWVDQSIIIIDPSQKYVFSVRILYAMTTLTRAFSMSAQPEQKLLDYLRQVHSLPARPSEDALRVVQQAAAIKLAEFFAWSAQEVSECVRHIDPETQVLKTLEQLDLLIRVYQLSMQTGMDARTILRIGTLPETTDASEAYAQAAELALLSQTQTRVPVEQAPGELKQLVRMTCAVEPTEVFASKKDEKAIITMTLTDARGAALKGIAVDWHSELGTIRSGITDPEGVLTAEYFPGTVLGTDSLYFSLSLLEPEWAVSIDVIAHAESMNFPTGLMSPVPTEVVPLGQEITLYATMVDQYGNLGANMLVDWAWEVETDPEERPTIRPAQGFTNQQGQTTVYITSDFSGEFEVGIRSLASGLGTLFEPIRFGVTQGRSHSLEQASTPSASDSGTSSTEQGS</sequence>
<evidence type="ECO:0000256" key="1">
    <source>
        <dbReference type="ARBA" id="ARBA00023026"/>
    </source>
</evidence>
<evidence type="ECO:0000256" key="2">
    <source>
        <dbReference type="SAM" id="MobiDB-lite"/>
    </source>
</evidence>
<gene>
    <name evidence="3" type="ORF">HU754_023460</name>
</gene>
<dbReference type="KEGG" id="pze:HU754_023460"/>
<dbReference type="InterPro" id="IPR018003">
    <property type="entry name" value="Insecticidal_toxin/plasmid_vir"/>
</dbReference>
<name>A0A9E6NM93_9PSED</name>
<accession>A0A9E6NM93</accession>
<dbReference type="InterPro" id="IPR013783">
    <property type="entry name" value="Ig-like_fold"/>
</dbReference>
<dbReference type="Gene3D" id="2.60.40.10">
    <property type="entry name" value="Immunoglobulins"/>
    <property type="match status" value="1"/>
</dbReference>
<organism evidence="3 4">
    <name type="scientific">Pseudomonas zeae</name>
    <dbReference type="NCBI Taxonomy" id="2745510"/>
    <lineage>
        <taxon>Bacteria</taxon>
        <taxon>Pseudomonadati</taxon>
        <taxon>Pseudomonadota</taxon>
        <taxon>Gammaproteobacteria</taxon>
        <taxon>Pseudomonadales</taxon>
        <taxon>Pseudomonadaceae</taxon>
        <taxon>Pseudomonas</taxon>
    </lineage>
</organism>
<keyword evidence="1" id="KW-0843">Virulence</keyword>
<dbReference type="EMBL" id="CP077090">
    <property type="protein sequence ID" value="QXI10728.1"/>
    <property type="molecule type" value="Genomic_DNA"/>
</dbReference>
<dbReference type="Pfam" id="PF03538">
    <property type="entry name" value="VRP1"/>
    <property type="match status" value="1"/>
</dbReference>
<dbReference type="SUPFAM" id="SSF49373">
    <property type="entry name" value="Invasin/intimin cell-adhesion fragments"/>
    <property type="match status" value="2"/>
</dbReference>
<reference evidence="3" key="2">
    <citation type="journal article" date="2021" name="Microorganisms">
        <title>The Ever-Expanding Pseudomonas Genus: Description of 43 New Species and Partition of the Pseudomonas putida Group.</title>
        <authorList>
            <person name="Girard L."/>
            <person name="Lood C."/>
            <person name="Hofte M."/>
            <person name="Vandamme P."/>
            <person name="Rokni-Zadeh H."/>
            <person name="van Noort V."/>
            <person name="Lavigne R."/>
            <person name="De Mot R."/>
        </authorList>
    </citation>
    <scope>NUCLEOTIDE SEQUENCE</scope>
    <source>
        <strain evidence="3">OE 48.2</strain>
    </source>
</reference>
<evidence type="ECO:0000313" key="3">
    <source>
        <dbReference type="EMBL" id="QXI10728.1"/>
    </source>
</evidence>